<dbReference type="PROSITE" id="PS51257">
    <property type="entry name" value="PROKAR_LIPOPROTEIN"/>
    <property type="match status" value="1"/>
</dbReference>
<keyword evidence="3" id="KW-1185">Reference proteome</keyword>
<name>A0A2S4ZYL7_9SPHI</name>
<dbReference type="RefSeq" id="WP_103790049.1">
    <property type="nucleotide sequence ID" value="NZ_PQVF01000011.1"/>
</dbReference>
<sequence length="175" mass="18804">MKKTVIAIALIAGLVTTYSCKENKKQEEQTEQGSNSEPAAESTTSAEPKSYEVTTSPDSVFLGKDKEAFIRIKDLKAIELSNPDGQNTGIELTYKVELTNKNAIGGNQIGIATTDFRLELDNGSKIAPSSVYVSAAPEATTLSGEDKFVIPAGAKPVALNLFYDQTRTSVKLQLK</sequence>
<feature type="region of interest" description="Disordered" evidence="1">
    <location>
        <begin position="23"/>
        <end position="57"/>
    </location>
</feature>
<proteinExistence type="predicted"/>
<comment type="caution">
    <text evidence="2">The sequence shown here is derived from an EMBL/GenBank/DDBJ whole genome shotgun (WGS) entry which is preliminary data.</text>
</comment>
<evidence type="ECO:0000313" key="2">
    <source>
        <dbReference type="EMBL" id="POY35444.1"/>
    </source>
</evidence>
<evidence type="ECO:0000313" key="3">
    <source>
        <dbReference type="Proteomes" id="UP000236893"/>
    </source>
</evidence>
<reference evidence="2 3" key="1">
    <citation type="submission" date="2018-01" db="EMBL/GenBank/DDBJ databases">
        <authorList>
            <person name="Gaut B.S."/>
            <person name="Morton B.R."/>
            <person name="Clegg M.T."/>
            <person name="Duvall M.R."/>
        </authorList>
    </citation>
    <scope>NUCLEOTIDE SEQUENCE [LARGE SCALE GENOMIC DNA]</scope>
    <source>
        <strain evidence="2 3">HR-AV</strain>
    </source>
</reference>
<evidence type="ECO:0008006" key="4">
    <source>
        <dbReference type="Google" id="ProtNLM"/>
    </source>
</evidence>
<evidence type="ECO:0000256" key="1">
    <source>
        <dbReference type="SAM" id="MobiDB-lite"/>
    </source>
</evidence>
<dbReference type="Proteomes" id="UP000236893">
    <property type="component" value="Unassembled WGS sequence"/>
</dbReference>
<feature type="compositionally biased region" description="Polar residues" evidence="1">
    <location>
        <begin position="33"/>
        <end position="57"/>
    </location>
</feature>
<organism evidence="2 3">
    <name type="scientific">Solitalea longa</name>
    <dbReference type="NCBI Taxonomy" id="2079460"/>
    <lineage>
        <taxon>Bacteria</taxon>
        <taxon>Pseudomonadati</taxon>
        <taxon>Bacteroidota</taxon>
        <taxon>Sphingobacteriia</taxon>
        <taxon>Sphingobacteriales</taxon>
        <taxon>Sphingobacteriaceae</taxon>
        <taxon>Solitalea</taxon>
    </lineage>
</organism>
<dbReference type="EMBL" id="PQVF01000011">
    <property type="protein sequence ID" value="POY35444.1"/>
    <property type="molecule type" value="Genomic_DNA"/>
</dbReference>
<gene>
    <name evidence="2" type="ORF">C3K47_15400</name>
</gene>
<protein>
    <recommendedName>
        <fullName evidence="4">DUF4352 domain-containing protein</fullName>
    </recommendedName>
</protein>
<accession>A0A2S4ZYL7</accession>
<dbReference type="AlphaFoldDB" id="A0A2S4ZYL7"/>
<dbReference type="OrthoDB" id="761686at2"/>